<organism evidence="3 4">
    <name type="scientific">Paracoccidioides lutzii (strain ATCC MYA-826 / Pb01)</name>
    <name type="common">Paracoccidioides brasiliensis</name>
    <dbReference type="NCBI Taxonomy" id="502779"/>
    <lineage>
        <taxon>Eukaryota</taxon>
        <taxon>Fungi</taxon>
        <taxon>Dikarya</taxon>
        <taxon>Ascomycota</taxon>
        <taxon>Pezizomycotina</taxon>
        <taxon>Eurotiomycetes</taxon>
        <taxon>Eurotiomycetidae</taxon>
        <taxon>Onygenales</taxon>
        <taxon>Ajellomycetaceae</taxon>
        <taxon>Paracoccidioides</taxon>
    </lineage>
</organism>
<protein>
    <submittedName>
        <fullName evidence="3">Protein bfr2</fullName>
    </submittedName>
</protein>
<keyword evidence="4" id="KW-1185">Reference proteome</keyword>
<dbReference type="GO" id="GO:0000462">
    <property type="term" value="P:maturation of SSU-rRNA from tricistronic rRNA transcript (SSU-rRNA, 5.8S rRNA, LSU-rRNA)"/>
    <property type="evidence" value="ECO:0007669"/>
    <property type="project" value="TreeGrafter"/>
</dbReference>
<dbReference type="Proteomes" id="UP000002059">
    <property type="component" value="Partially assembled WGS sequence"/>
</dbReference>
<feature type="compositionally biased region" description="Acidic residues" evidence="1">
    <location>
        <begin position="63"/>
        <end position="78"/>
    </location>
</feature>
<feature type="domain" description="Apoptosis-antagonizing transcription factor C-terminal" evidence="2">
    <location>
        <begin position="2"/>
        <end position="53"/>
    </location>
</feature>
<proteinExistence type="predicted"/>
<dbReference type="InterPro" id="IPR039223">
    <property type="entry name" value="AATF/Bfr2"/>
</dbReference>
<feature type="region of interest" description="Disordered" evidence="1">
    <location>
        <begin position="63"/>
        <end position="88"/>
    </location>
</feature>
<dbReference type="EMBL" id="KN293993">
    <property type="protein sequence ID" value="KGQ02073.1"/>
    <property type="molecule type" value="Genomic_DNA"/>
</dbReference>
<evidence type="ECO:0000259" key="2">
    <source>
        <dbReference type="Pfam" id="PF08164"/>
    </source>
</evidence>
<evidence type="ECO:0000256" key="1">
    <source>
        <dbReference type="SAM" id="MobiDB-lite"/>
    </source>
</evidence>
<dbReference type="KEGG" id="pbl:PAAG_11254"/>
<dbReference type="RefSeq" id="XP_015703540.1">
    <property type="nucleotide sequence ID" value="XM_015846933.1"/>
</dbReference>
<sequence length="88" mass="10410">MRKDKVKRAVDTKASKGRKMRYTVHEKLQNFMAPEYRGSWSDRAREEFFASLLGRNAREILGDDDDEDKVMEDEDDHLEESGLKLFRN</sequence>
<dbReference type="GeneID" id="26970321"/>
<reference evidence="3 4" key="1">
    <citation type="journal article" date="2011" name="PLoS Genet.">
        <title>Comparative genomic analysis of human fungal pathogens causing paracoccidioidomycosis.</title>
        <authorList>
            <person name="Desjardins C.A."/>
            <person name="Champion M.D."/>
            <person name="Holder J.W."/>
            <person name="Muszewska A."/>
            <person name="Goldberg J."/>
            <person name="Bailao A.M."/>
            <person name="Brigido M.M."/>
            <person name="Ferreira M.E."/>
            <person name="Garcia A.M."/>
            <person name="Grynberg M."/>
            <person name="Gujja S."/>
            <person name="Heiman D.I."/>
            <person name="Henn M.R."/>
            <person name="Kodira C.D."/>
            <person name="Leon-Narvaez H."/>
            <person name="Longo L.V."/>
            <person name="Ma L.J."/>
            <person name="Malavazi I."/>
            <person name="Matsuo A.L."/>
            <person name="Morais F.V."/>
            <person name="Pereira M."/>
            <person name="Rodriguez-Brito S."/>
            <person name="Sakthikumar S."/>
            <person name="Salem-Izacc S.M."/>
            <person name="Sykes S.M."/>
            <person name="Teixeira M.M."/>
            <person name="Vallejo M.C."/>
            <person name="Walter M.E."/>
            <person name="Yandava C."/>
            <person name="Young S."/>
            <person name="Zeng Q."/>
            <person name="Zucker J."/>
            <person name="Felipe M.S."/>
            <person name="Goldman G.H."/>
            <person name="Haas B.J."/>
            <person name="McEwen J.G."/>
            <person name="Nino-Vega G."/>
            <person name="Puccia R."/>
            <person name="San-Blas G."/>
            <person name="Soares C.M."/>
            <person name="Birren B.W."/>
            <person name="Cuomo C.A."/>
        </authorList>
    </citation>
    <scope>NUCLEOTIDE SEQUENCE [LARGE SCALE GENOMIC DNA]</scope>
    <source>
        <strain evidence="4">ATCC MYA-826 / Pb01</strain>
    </source>
</reference>
<name>A0A0A2V3L7_PARBA</name>
<dbReference type="STRING" id="502779.A0A0A2V3L7"/>
<evidence type="ECO:0000313" key="4">
    <source>
        <dbReference type="Proteomes" id="UP000002059"/>
    </source>
</evidence>
<dbReference type="GO" id="GO:0005730">
    <property type="term" value="C:nucleolus"/>
    <property type="evidence" value="ECO:0007669"/>
    <property type="project" value="TreeGrafter"/>
</dbReference>
<dbReference type="AlphaFoldDB" id="A0A0A2V3L7"/>
<evidence type="ECO:0000313" key="3">
    <source>
        <dbReference type="EMBL" id="KGQ02073.1"/>
    </source>
</evidence>
<dbReference type="HOGENOM" id="CLU_190134_0_0_1"/>
<dbReference type="OrthoDB" id="5783963at2759"/>
<gene>
    <name evidence="3" type="ORF">PAAG_11254</name>
</gene>
<dbReference type="PANTHER" id="PTHR15565">
    <property type="entry name" value="AATF PROTEIN APOPTOSIS ANTAGONIZING TRANSCRIPTION FACTOR"/>
    <property type="match status" value="1"/>
</dbReference>
<dbReference type="VEuPathDB" id="FungiDB:PAAG_11254"/>
<dbReference type="InterPro" id="IPR012617">
    <property type="entry name" value="AATF_C"/>
</dbReference>
<accession>A0A0A2V3L7</accession>
<dbReference type="PANTHER" id="PTHR15565:SF0">
    <property type="entry name" value="PROTEIN AATF"/>
    <property type="match status" value="1"/>
</dbReference>
<dbReference type="Pfam" id="PF08164">
    <property type="entry name" value="TRAUB"/>
    <property type="match status" value="1"/>
</dbReference>